<keyword evidence="1" id="KW-0802">TPR repeat</keyword>
<dbReference type="Pfam" id="PF13176">
    <property type="entry name" value="TPR_7"/>
    <property type="match status" value="1"/>
</dbReference>
<feature type="repeat" description="TPR" evidence="1">
    <location>
        <begin position="33"/>
        <end position="66"/>
    </location>
</feature>
<evidence type="ECO:0000256" key="1">
    <source>
        <dbReference type="PROSITE-ProRule" id="PRU00339"/>
    </source>
</evidence>
<dbReference type="WBParaSite" id="BXY_1469800.1">
    <property type="protein sequence ID" value="BXY_1469800.1"/>
    <property type="gene ID" value="BXY_1469800"/>
</dbReference>
<reference evidence="3" key="1">
    <citation type="submission" date="2016-11" db="UniProtKB">
        <authorList>
            <consortium name="WormBaseParasite"/>
        </authorList>
    </citation>
    <scope>IDENTIFICATION</scope>
</reference>
<sequence length="74" mass="8612">MLIATGVMLVKLRRYEDAEKCFKKAFQIGDVEGNALTELGSLYEHMKRYDQAARAYEYFLKLYCDETKDVAVCF</sequence>
<dbReference type="InterPro" id="IPR019734">
    <property type="entry name" value="TPR_rpt"/>
</dbReference>
<dbReference type="AlphaFoldDB" id="A0A1I7SNQ8"/>
<proteinExistence type="predicted"/>
<dbReference type="Proteomes" id="UP000095284">
    <property type="component" value="Unplaced"/>
</dbReference>
<name>A0A1I7SNQ8_BURXY</name>
<evidence type="ECO:0000313" key="2">
    <source>
        <dbReference type="Proteomes" id="UP000095284"/>
    </source>
</evidence>
<dbReference type="Pfam" id="PF13181">
    <property type="entry name" value="TPR_8"/>
    <property type="match status" value="1"/>
</dbReference>
<dbReference type="InterPro" id="IPR011990">
    <property type="entry name" value="TPR-like_helical_dom_sf"/>
</dbReference>
<dbReference type="PROSITE" id="PS50005">
    <property type="entry name" value="TPR"/>
    <property type="match status" value="1"/>
</dbReference>
<protein>
    <submittedName>
        <fullName evidence="3">TPR_REGION domain-containing protein</fullName>
    </submittedName>
</protein>
<dbReference type="SUPFAM" id="SSF48452">
    <property type="entry name" value="TPR-like"/>
    <property type="match status" value="1"/>
</dbReference>
<organism evidence="2 3">
    <name type="scientific">Bursaphelenchus xylophilus</name>
    <name type="common">Pinewood nematode worm</name>
    <name type="synonym">Aphelenchoides xylophilus</name>
    <dbReference type="NCBI Taxonomy" id="6326"/>
    <lineage>
        <taxon>Eukaryota</taxon>
        <taxon>Metazoa</taxon>
        <taxon>Ecdysozoa</taxon>
        <taxon>Nematoda</taxon>
        <taxon>Chromadorea</taxon>
        <taxon>Rhabditida</taxon>
        <taxon>Tylenchina</taxon>
        <taxon>Tylenchomorpha</taxon>
        <taxon>Aphelenchoidea</taxon>
        <taxon>Aphelenchoididae</taxon>
        <taxon>Bursaphelenchus</taxon>
    </lineage>
</organism>
<dbReference type="Gene3D" id="1.25.40.10">
    <property type="entry name" value="Tetratricopeptide repeat domain"/>
    <property type="match status" value="1"/>
</dbReference>
<evidence type="ECO:0000313" key="3">
    <source>
        <dbReference type="WBParaSite" id="BXY_1469800.1"/>
    </source>
</evidence>
<accession>A0A1I7SNQ8</accession>
<dbReference type="eggNOG" id="KOG1155">
    <property type="taxonomic scope" value="Eukaryota"/>
</dbReference>